<gene>
    <name evidence="2" type="ORF">AS592_11380</name>
</gene>
<accession>A0A151CJM0</accession>
<dbReference type="Pfam" id="PF04403">
    <property type="entry name" value="PqiA"/>
    <property type="match status" value="1"/>
</dbReference>
<dbReference type="EMBL" id="LNKT01000001">
    <property type="protein sequence ID" value="KYJ87687.1"/>
    <property type="molecule type" value="Genomic_DNA"/>
</dbReference>
<proteinExistence type="predicted"/>
<sequence length="210" mass="24104">MRVHYHICHECDEICKISTPGRPGRYKCPNCGAKLYTYKPGMVEKLYAYNLAALFLFIIANYFPFLSFHVAGSSSHANFATSIFYLYQDEQWMMATAILLTTIVVPLFRILLYCVLFGSLYHGYLPRYATQMLKMLENLLPWGMLDVLFLGILVSIVKLVKMGTIIPGTSLWAFMLMVLILAAAQSIFDPHQVWERIGDRKRLERERATA</sequence>
<feature type="transmembrane region" description="Helical" evidence="1">
    <location>
        <begin position="139"/>
        <end position="157"/>
    </location>
</feature>
<keyword evidence="1" id="KW-0472">Membrane</keyword>
<organism evidence="2 3">
    <name type="scientific">Sulfurovum riftiae</name>
    <dbReference type="NCBI Taxonomy" id="1630136"/>
    <lineage>
        <taxon>Bacteria</taxon>
        <taxon>Pseudomonadati</taxon>
        <taxon>Campylobacterota</taxon>
        <taxon>Epsilonproteobacteria</taxon>
        <taxon>Campylobacterales</taxon>
        <taxon>Sulfurovaceae</taxon>
        <taxon>Sulfurovum</taxon>
    </lineage>
</organism>
<keyword evidence="1" id="KW-0812">Transmembrane</keyword>
<dbReference type="AlphaFoldDB" id="A0A151CJM0"/>
<feature type="transmembrane region" description="Helical" evidence="1">
    <location>
        <begin position="169"/>
        <end position="188"/>
    </location>
</feature>
<dbReference type="RefSeq" id="WP_067328732.1">
    <property type="nucleotide sequence ID" value="NZ_LNKT01000001.1"/>
</dbReference>
<dbReference type="Proteomes" id="UP000075359">
    <property type="component" value="Unassembled WGS sequence"/>
</dbReference>
<dbReference type="InterPro" id="IPR007498">
    <property type="entry name" value="PqiA-like"/>
</dbReference>
<keyword evidence="1" id="KW-1133">Transmembrane helix</keyword>
<comment type="caution">
    <text evidence="2">The sequence shown here is derived from an EMBL/GenBank/DDBJ whole genome shotgun (WGS) entry which is preliminary data.</text>
</comment>
<evidence type="ECO:0000313" key="3">
    <source>
        <dbReference type="Proteomes" id="UP000075359"/>
    </source>
</evidence>
<evidence type="ECO:0000256" key="1">
    <source>
        <dbReference type="SAM" id="Phobius"/>
    </source>
</evidence>
<dbReference type="OrthoDB" id="9800207at2"/>
<reference evidence="2 3" key="1">
    <citation type="submission" date="2015-11" db="EMBL/GenBank/DDBJ databases">
        <title>Draft genome of Sulfurovum riftiae 1812E, a member of the Epsilonproteobacteria isolated from the tube of the deep-sea hydrothermal vent tubewom Riftia pachyptila.</title>
        <authorList>
            <person name="Vetriani C."/>
            <person name="Giovannelli D."/>
        </authorList>
    </citation>
    <scope>NUCLEOTIDE SEQUENCE [LARGE SCALE GENOMIC DNA]</scope>
    <source>
        <strain evidence="2 3">1812E</strain>
    </source>
</reference>
<feature type="transmembrane region" description="Helical" evidence="1">
    <location>
        <begin position="46"/>
        <end position="72"/>
    </location>
</feature>
<feature type="transmembrane region" description="Helical" evidence="1">
    <location>
        <begin position="92"/>
        <end position="118"/>
    </location>
</feature>
<name>A0A151CJM0_9BACT</name>
<protein>
    <submittedName>
        <fullName evidence="2">Paraquat-inducible protein a</fullName>
    </submittedName>
</protein>
<keyword evidence="3" id="KW-1185">Reference proteome</keyword>
<evidence type="ECO:0000313" key="2">
    <source>
        <dbReference type="EMBL" id="KYJ87687.1"/>
    </source>
</evidence>
<dbReference type="STRING" id="1630136.AS592_11380"/>